<sequence>MVKRSGELLPLEERVENLKKLVERAYIFYTCWWLYEGAETRAGLLDRMQEHSEFYCFDSHAQFCSMIIHCHAMLDKPRDATHLGKIAKETGLECDLATIVETHKKIAIIRNNAIGHRSRQQSYSDSFKKAGVTAQEIEAYIRGCHRVVSAICEHLHVRPPVLNDLPAQHLKALITGNWDRDDDWVSSF</sequence>
<comment type="caution">
    <text evidence="2">The sequence shown here is derived from an EMBL/GenBank/DDBJ whole genome shotgun (WGS) entry which is preliminary data.</text>
</comment>
<organism evidence="2 3">
    <name type="scientific">Glycocaulis albus</name>
    <dbReference type="NCBI Taxonomy" id="1382801"/>
    <lineage>
        <taxon>Bacteria</taxon>
        <taxon>Pseudomonadati</taxon>
        <taxon>Pseudomonadota</taxon>
        <taxon>Alphaproteobacteria</taxon>
        <taxon>Maricaulales</taxon>
        <taxon>Maricaulaceae</taxon>
        <taxon>Glycocaulis</taxon>
    </lineage>
</organism>
<name>A0ABQ1XNC3_9PROT</name>
<evidence type="ECO:0000259" key="1">
    <source>
        <dbReference type="Pfam" id="PF18734"/>
    </source>
</evidence>
<accession>A0ABQ1XNC3</accession>
<dbReference type="RefSeq" id="WP_188451699.1">
    <property type="nucleotide sequence ID" value="NZ_BMFS01000004.1"/>
</dbReference>
<proteinExistence type="predicted"/>
<evidence type="ECO:0000313" key="3">
    <source>
        <dbReference type="Proteomes" id="UP000648722"/>
    </source>
</evidence>
<evidence type="ECO:0000313" key="2">
    <source>
        <dbReference type="EMBL" id="GGG98236.1"/>
    </source>
</evidence>
<keyword evidence="3" id="KW-1185">Reference proteome</keyword>
<feature type="domain" description="HEPN AbiU2-like" evidence="1">
    <location>
        <begin position="11"/>
        <end position="160"/>
    </location>
</feature>
<dbReference type="InterPro" id="IPR040704">
    <property type="entry name" value="HEPN_AbiU2"/>
</dbReference>
<dbReference type="Pfam" id="PF18734">
    <property type="entry name" value="HEPN_AbiU2"/>
    <property type="match status" value="1"/>
</dbReference>
<dbReference type="EMBL" id="BMFS01000004">
    <property type="protein sequence ID" value="GGG98236.1"/>
    <property type="molecule type" value="Genomic_DNA"/>
</dbReference>
<gene>
    <name evidence="2" type="ORF">GCM10007420_12510</name>
</gene>
<reference evidence="3" key="1">
    <citation type="journal article" date="2019" name="Int. J. Syst. Evol. Microbiol.">
        <title>The Global Catalogue of Microorganisms (GCM) 10K type strain sequencing project: providing services to taxonomists for standard genome sequencing and annotation.</title>
        <authorList>
            <consortium name="The Broad Institute Genomics Platform"/>
            <consortium name="The Broad Institute Genome Sequencing Center for Infectious Disease"/>
            <person name="Wu L."/>
            <person name="Ma J."/>
        </authorList>
    </citation>
    <scope>NUCLEOTIDE SEQUENCE [LARGE SCALE GENOMIC DNA]</scope>
    <source>
        <strain evidence="3">CGMCC 1.12766</strain>
    </source>
</reference>
<dbReference type="Proteomes" id="UP000648722">
    <property type="component" value="Unassembled WGS sequence"/>
</dbReference>
<protein>
    <recommendedName>
        <fullName evidence="1">HEPN AbiU2-like domain-containing protein</fullName>
    </recommendedName>
</protein>